<evidence type="ECO:0000313" key="1">
    <source>
        <dbReference type="EMBL" id="NKY50240.1"/>
    </source>
</evidence>
<dbReference type="AlphaFoldDB" id="A0A846XWN8"/>
<dbReference type="PANTHER" id="PTHR32015:SF1">
    <property type="entry name" value="LIPASE"/>
    <property type="match status" value="1"/>
</dbReference>
<gene>
    <name evidence="1" type="ORF">HGA08_08470</name>
</gene>
<dbReference type="InterPro" id="IPR029058">
    <property type="entry name" value="AB_hydrolase_fold"/>
</dbReference>
<dbReference type="Proteomes" id="UP000565711">
    <property type="component" value="Unassembled WGS sequence"/>
</dbReference>
<dbReference type="Pfam" id="PF01674">
    <property type="entry name" value="Lipase_2"/>
    <property type="match status" value="1"/>
</dbReference>
<evidence type="ECO:0000313" key="2">
    <source>
        <dbReference type="Proteomes" id="UP000565711"/>
    </source>
</evidence>
<dbReference type="EMBL" id="JAAXOP010000003">
    <property type="protein sequence ID" value="NKY50240.1"/>
    <property type="molecule type" value="Genomic_DNA"/>
</dbReference>
<proteinExistence type="predicted"/>
<accession>A0A846XWN8</accession>
<name>A0A846XWN8_9NOCA</name>
<dbReference type="SUPFAM" id="SSF53474">
    <property type="entry name" value="alpha/beta-Hydrolases"/>
    <property type="match status" value="1"/>
</dbReference>
<dbReference type="Gene3D" id="3.40.50.1820">
    <property type="entry name" value="alpha/beta hydrolase"/>
    <property type="match status" value="1"/>
</dbReference>
<dbReference type="GO" id="GO:0016298">
    <property type="term" value="F:lipase activity"/>
    <property type="evidence" value="ECO:0007669"/>
    <property type="project" value="TreeGrafter"/>
</dbReference>
<keyword evidence="2" id="KW-1185">Reference proteome</keyword>
<dbReference type="InterPro" id="IPR002918">
    <property type="entry name" value="Lipase_EstA/Esterase_EstB"/>
</dbReference>
<protein>
    <submittedName>
        <fullName evidence="1">Lipase</fullName>
    </submittedName>
</protein>
<organism evidence="1 2">
    <name type="scientific">Nocardia vermiculata</name>
    <dbReference type="NCBI Taxonomy" id="257274"/>
    <lineage>
        <taxon>Bacteria</taxon>
        <taxon>Bacillati</taxon>
        <taxon>Actinomycetota</taxon>
        <taxon>Actinomycetes</taxon>
        <taxon>Mycobacteriales</taxon>
        <taxon>Nocardiaceae</taxon>
        <taxon>Nocardia</taxon>
    </lineage>
</organism>
<reference evidence="1 2" key="1">
    <citation type="submission" date="2020-04" db="EMBL/GenBank/DDBJ databases">
        <title>MicrobeNet Type strains.</title>
        <authorList>
            <person name="Nicholson A.C."/>
        </authorList>
    </citation>
    <scope>NUCLEOTIDE SEQUENCE [LARGE SCALE GENOMIC DNA]</scope>
    <source>
        <strain evidence="1 2">JCM 12354</strain>
    </source>
</reference>
<sequence>MTPSRAMRAKYGVRHFPGVVLVLAVLSTLWVTAAGTARADYPVDYNFFAGIPYELSNPGGSLPGANDWSCRPTAAHPEPVVLVHGTGGGAQTNWGVYAPLLANEGYCVYSLTYGAYDLPWPLSAIGGMGPIQDSAAQLAGFVDRVRAATGAAKVDLIAHSQGNLVGNYFVKRLGGSGRVDKFVAIAAPWLGTFGPVVNPARDFARRLGAGPAFDAVLGATPCAACGQMTGSTDFMTSLNADGVYDPNVTYTNIETRYDELVVPYTVALVPGPKTTNIVVQDGCAADYSEHAGIAGSDRAAAFALNALDPAHPRAVPCHFIPPLTG</sequence>
<comment type="caution">
    <text evidence="1">The sequence shown here is derived from an EMBL/GenBank/DDBJ whole genome shotgun (WGS) entry which is preliminary data.</text>
</comment>
<dbReference type="PANTHER" id="PTHR32015">
    <property type="entry name" value="FASTING INDUCED LIPASE"/>
    <property type="match status" value="1"/>
</dbReference>
<dbReference type="GO" id="GO:0016042">
    <property type="term" value="P:lipid catabolic process"/>
    <property type="evidence" value="ECO:0007669"/>
    <property type="project" value="InterPro"/>
</dbReference>